<dbReference type="InterPro" id="IPR007110">
    <property type="entry name" value="Ig-like_dom"/>
</dbReference>
<evidence type="ECO:0000256" key="10">
    <source>
        <dbReference type="ARBA" id="ARBA00051722"/>
    </source>
</evidence>
<dbReference type="Gene3D" id="2.170.300.10">
    <property type="entry name" value="Tie2 ligand-binding domain superfamily"/>
    <property type="match status" value="1"/>
</dbReference>
<evidence type="ECO:0000313" key="20">
    <source>
        <dbReference type="Proteomes" id="UP000007110"/>
    </source>
</evidence>
<dbReference type="CDD" id="cd00063">
    <property type="entry name" value="FN3"/>
    <property type="match status" value="6"/>
</dbReference>
<evidence type="ECO:0000256" key="8">
    <source>
        <dbReference type="ARBA" id="ARBA00023136"/>
    </source>
</evidence>
<dbReference type="FunFam" id="2.60.40.10:FF:002908">
    <property type="entry name" value="Uncharacterized protein"/>
    <property type="match status" value="1"/>
</dbReference>
<keyword evidence="5" id="KW-0378">Hydrolase</keyword>
<dbReference type="SMART" id="SM00404">
    <property type="entry name" value="PTPc_motif"/>
    <property type="match status" value="2"/>
</dbReference>
<keyword evidence="11" id="KW-0245">EGF-like domain</keyword>
<dbReference type="Gene3D" id="3.90.190.10">
    <property type="entry name" value="Protein tyrosine phosphatase superfamily"/>
    <property type="match status" value="2"/>
</dbReference>
<dbReference type="Proteomes" id="UP000007110">
    <property type="component" value="Unassembled WGS sequence"/>
</dbReference>
<dbReference type="SUPFAM" id="SSF48726">
    <property type="entry name" value="Immunoglobulin"/>
    <property type="match status" value="1"/>
</dbReference>
<feature type="domain" description="EGF-like" evidence="14">
    <location>
        <begin position="221"/>
        <end position="257"/>
    </location>
</feature>
<dbReference type="GO" id="GO:0007165">
    <property type="term" value="P:signal transduction"/>
    <property type="evidence" value="ECO:0000318"/>
    <property type="project" value="GO_Central"/>
</dbReference>
<evidence type="ECO:0000256" key="9">
    <source>
        <dbReference type="ARBA" id="ARBA00023180"/>
    </source>
</evidence>
<feature type="domain" description="Fibronectin type-III" evidence="18">
    <location>
        <begin position="515"/>
        <end position="621"/>
    </location>
</feature>
<dbReference type="InterPro" id="IPR000387">
    <property type="entry name" value="Tyr_Pase_dom"/>
</dbReference>
<evidence type="ECO:0000256" key="5">
    <source>
        <dbReference type="ARBA" id="ARBA00022801"/>
    </source>
</evidence>
<feature type="disulfide bond" evidence="11">
    <location>
        <begin position="247"/>
        <end position="256"/>
    </location>
</feature>
<dbReference type="KEGG" id="spu:100890753"/>
<dbReference type="FunFam" id="2.170.300.10:FF:000053">
    <property type="entry name" value="Uncharacterized protein"/>
    <property type="match status" value="1"/>
</dbReference>
<feature type="domain" description="Fibronectin type-III" evidence="18">
    <location>
        <begin position="719"/>
        <end position="821"/>
    </location>
</feature>
<dbReference type="RefSeq" id="XP_030852104.1">
    <property type="nucleotide sequence ID" value="XM_030996244.1"/>
</dbReference>
<reference evidence="19" key="2">
    <citation type="submission" date="2021-01" db="UniProtKB">
        <authorList>
            <consortium name="EnsemblMetazoa"/>
        </authorList>
    </citation>
    <scope>IDENTIFICATION</scope>
</reference>
<feature type="domain" description="Tyrosine-protein phosphatase" evidence="15">
    <location>
        <begin position="1808"/>
        <end position="2061"/>
    </location>
</feature>
<evidence type="ECO:0000259" key="18">
    <source>
        <dbReference type="PROSITE" id="PS50853"/>
    </source>
</evidence>
<dbReference type="FunFam" id="2.60.40.10:FF:003076">
    <property type="entry name" value="Uncharacterized protein"/>
    <property type="match status" value="1"/>
</dbReference>
<feature type="domain" description="Tyrosine specific protein phosphatases" evidence="16">
    <location>
        <begin position="1981"/>
        <end position="2052"/>
    </location>
</feature>
<dbReference type="FunFam" id="3.90.190.10:FF:000088">
    <property type="entry name" value="Receptor protein-tyrosine phosphatase LAR"/>
    <property type="match status" value="1"/>
</dbReference>
<dbReference type="InterPro" id="IPR000742">
    <property type="entry name" value="EGF"/>
</dbReference>
<feature type="domain" description="Ig-like" evidence="17">
    <location>
        <begin position="136"/>
        <end position="195"/>
    </location>
</feature>
<dbReference type="EC" id="3.1.3.48" evidence="2"/>
<reference evidence="20" key="1">
    <citation type="submission" date="2015-02" db="EMBL/GenBank/DDBJ databases">
        <title>Genome sequencing for Strongylocentrotus purpuratus.</title>
        <authorList>
            <person name="Murali S."/>
            <person name="Liu Y."/>
            <person name="Vee V."/>
            <person name="English A."/>
            <person name="Wang M."/>
            <person name="Skinner E."/>
            <person name="Han Y."/>
            <person name="Muzny D.M."/>
            <person name="Worley K.C."/>
            <person name="Gibbs R.A."/>
        </authorList>
    </citation>
    <scope>NUCLEOTIDE SEQUENCE</scope>
</reference>
<evidence type="ECO:0000259" key="15">
    <source>
        <dbReference type="PROSITE" id="PS50055"/>
    </source>
</evidence>
<evidence type="ECO:0000256" key="7">
    <source>
        <dbReference type="ARBA" id="ARBA00022989"/>
    </source>
</evidence>
<dbReference type="FunFam" id="3.90.190.10:FF:000102">
    <property type="entry name" value="Receptor-type tyrosine-protein phosphatase"/>
    <property type="match status" value="1"/>
</dbReference>
<feature type="domain" description="Fibronectin type-III" evidence="18">
    <location>
        <begin position="1441"/>
        <end position="1545"/>
    </location>
</feature>
<dbReference type="GO" id="GO:0016020">
    <property type="term" value="C:membrane"/>
    <property type="evidence" value="ECO:0007669"/>
    <property type="project" value="UniProtKB-SubCell"/>
</dbReference>
<dbReference type="PROSITE" id="PS50055">
    <property type="entry name" value="TYR_PHOSPHATASE_PTP"/>
    <property type="match status" value="2"/>
</dbReference>
<dbReference type="FunFam" id="2.60.40.10:FF:001891">
    <property type="entry name" value="Tyrosine protein kinase receptor tie-1, putative"/>
    <property type="match status" value="2"/>
</dbReference>
<keyword evidence="7 13" id="KW-1133">Transmembrane helix</keyword>
<dbReference type="PRINTS" id="PR00700">
    <property type="entry name" value="PRTYPHPHTASE"/>
</dbReference>
<comment type="caution">
    <text evidence="11">Lacks conserved residue(s) required for the propagation of feature annotation.</text>
</comment>
<feature type="transmembrane region" description="Helical" evidence="13">
    <location>
        <begin position="1680"/>
        <end position="1704"/>
    </location>
</feature>
<feature type="domain" description="Fibronectin type-III" evidence="18">
    <location>
        <begin position="1332"/>
        <end position="1440"/>
    </location>
</feature>
<dbReference type="InterPro" id="IPR003599">
    <property type="entry name" value="Ig_sub"/>
</dbReference>
<feature type="compositionally biased region" description="Low complexity" evidence="12">
    <location>
        <begin position="374"/>
        <end position="394"/>
    </location>
</feature>
<dbReference type="Gene3D" id="2.60.40.10">
    <property type="entry name" value="Immunoglobulins"/>
    <property type="match status" value="10"/>
</dbReference>
<feature type="domain" description="Tyrosine-protein phosphatase" evidence="15">
    <location>
        <begin position="2093"/>
        <end position="2356"/>
    </location>
</feature>
<keyword evidence="4" id="KW-0732">Signal</keyword>
<feature type="region of interest" description="Disordered" evidence="12">
    <location>
        <begin position="364"/>
        <end position="394"/>
    </location>
</feature>
<dbReference type="InterPro" id="IPR013783">
    <property type="entry name" value="Ig-like_fold"/>
</dbReference>
<dbReference type="PANTHER" id="PTHR46957:SF3">
    <property type="entry name" value="CYTOKINE RECEPTOR"/>
    <property type="match status" value="1"/>
</dbReference>
<feature type="domain" description="Fibronectin type-III" evidence="18">
    <location>
        <begin position="1120"/>
        <end position="1231"/>
    </location>
</feature>
<dbReference type="InterPro" id="IPR036179">
    <property type="entry name" value="Ig-like_dom_sf"/>
</dbReference>
<comment type="catalytic activity">
    <reaction evidence="10">
        <text>O-phospho-L-tyrosyl-[protein] + H2O = L-tyrosyl-[protein] + phosphate</text>
        <dbReference type="Rhea" id="RHEA:10684"/>
        <dbReference type="Rhea" id="RHEA-COMP:10136"/>
        <dbReference type="Rhea" id="RHEA-COMP:20101"/>
        <dbReference type="ChEBI" id="CHEBI:15377"/>
        <dbReference type="ChEBI" id="CHEBI:43474"/>
        <dbReference type="ChEBI" id="CHEBI:46858"/>
        <dbReference type="ChEBI" id="CHEBI:61978"/>
        <dbReference type="EC" id="3.1.3.48"/>
    </reaction>
</comment>
<dbReference type="OMA" id="INGYWKR"/>
<dbReference type="PROSITE" id="PS00383">
    <property type="entry name" value="TYR_PHOSPHATASE_1"/>
    <property type="match status" value="1"/>
</dbReference>
<dbReference type="PROSITE" id="PS50835">
    <property type="entry name" value="IG_LIKE"/>
    <property type="match status" value="2"/>
</dbReference>
<name>A0A7M7PIR5_STRPU</name>
<dbReference type="SMART" id="SM00060">
    <property type="entry name" value="FN3"/>
    <property type="match status" value="9"/>
</dbReference>
<dbReference type="FunFam" id="2.60.40.10:FF:002017">
    <property type="entry name" value="Uncharacterized protein"/>
    <property type="match status" value="2"/>
</dbReference>
<dbReference type="InParanoid" id="A0A7M7PIR5"/>
<keyword evidence="6" id="KW-0904">Protein phosphatase</keyword>
<keyword evidence="3 13" id="KW-0812">Transmembrane</keyword>
<evidence type="ECO:0000256" key="13">
    <source>
        <dbReference type="SAM" id="Phobius"/>
    </source>
</evidence>
<evidence type="ECO:0000256" key="6">
    <source>
        <dbReference type="ARBA" id="ARBA00022912"/>
    </source>
</evidence>
<keyword evidence="11" id="KW-1015">Disulfide bond</keyword>
<feature type="domain" description="Ig-like" evidence="17">
    <location>
        <begin position="416"/>
        <end position="511"/>
    </location>
</feature>
<dbReference type="GeneID" id="100890753"/>
<dbReference type="InterPro" id="IPR003595">
    <property type="entry name" value="Tyr_Pase_cat"/>
</dbReference>
<dbReference type="FunFam" id="2.60.40.10:FF:002233">
    <property type="entry name" value="Tyrosine protein kinase receptor tie-1, putative"/>
    <property type="match status" value="1"/>
</dbReference>
<dbReference type="PROSITE" id="PS50026">
    <property type="entry name" value="EGF_3"/>
    <property type="match status" value="1"/>
</dbReference>
<dbReference type="InterPro" id="IPR016130">
    <property type="entry name" value="Tyr_Pase_AS"/>
</dbReference>
<dbReference type="InterPro" id="IPR036116">
    <property type="entry name" value="FN3_sf"/>
</dbReference>
<feature type="region of interest" description="Disordered" evidence="12">
    <location>
        <begin position="1214"/>
        <end position="1241"/>
    </location>
</feature>
<dbReference type="Pfam" id="PF00041">
    <property type="entry name" value="fn3"/>
    <property type="match status" value="6"/>
</dbReference>
<evidence type="ECO:0000313" key="19">
    <source>
        <dbReference type="EnsemblMetazoa" id="XP_030852104"/>
    </source>
</evidence>
<dbReference type="SMART" id="SM00409">
    <property type="entry name" value="IG"/>
    <property type="match status" value="1"/>
</dbReference>
<keyword evidence="20" id="KW-1185">Reference proteome</keyword>
<evidence type="ECO:0000256" key="1">
    <source>
        <dbReference type="ARBA" id="ARBA00004167"/>
    </source>
</evidence>
<evidence type="ECO:0000256" key="4">
    <source>
        <dbReference type="ARBA" id="ARBA00022729"/>
    </source>
</evidence>
<protein>
    <recommendedName>
        <fullName evidence="2">protein-tyrosine-phosphatase</fullName>
        <ecNumber evidence="2">3.1.3.48</ecNumber>
    </recommendedName>
</protein>
<feature type="compositionally biased region" description="Low complexity" evidence="12">
    <location>
        <begin position="1214"/>
        <end position="1230"/>
    </location>
</feature>
<organism evidence="19 20">
    <name type="scientific">Strongylocentrotus purpuratus</name>
    <name type="common">Purple sea urchin</name>
    <dbReference type="NCBI Taxonomy" id="7668"/>
    <lineage>
        <taxon>Eukaryota</taxon>
        <taxon>Metazoa</taxon>
        <taxon>Echinodermata</taxon>
        <taxon>Eleutherozoa</taxon>
        <taxon>Echinozoa</taxon>
        <taxon>Echinoidea</taxon>
        <taxon>Euechinoidea</taxon>
        <taxon>Echinacea</taxon>
        <taxon>Camarodonta</taxon>
        <taxon>Echinidea</taxon>
        <taxon>Strongylocentrotidae</taxon>
        <taxon>Strongylocentrotus</taxon>
    </lineage>
</organism>
<accession>A0A7M7PIR5</accession>
<keyword evidence="8 13" id="KW-0472">Membrane</keyword>
<dbReference type="OrthoDB" id="1668230at2759"/>
<evidence type="ECO:0000256" key="12">
    <source>
        <dbReference type="SAM" id="MobiDB-lite"/>
    </source>
</evidence>
<sequence length="2368" mass="261867">MASLLSWIKSFSGLMLVLFYIAATSDGYIVDLTLVTNHPLLDPPNTQDQYIGAYLGQKDASIRDDITFDRIIRTADTPVLPKYINIEDEGQFIRKLIFEQSNQTKALGAFNATFEYDGIKRMTSIVVLMHNATVLPERTTLTVHAGETVTIAVVTNMTEGSLRWGFNGEKISDNNGKQSLTLENVELNQTGVYKCFLSGKRSDPENAIFLLHVIRCPAHRWGSGCAYNCTECLNGGKCDADSGECVCPPGFNGTTCEHVLGRNRFGQDGSFSCDSSGDDHSPECRGKLFCLPDPFGCTCAAGFMGINCTTECNPGTYGANCLQECHCSSPNICTKDTGVCIDGTACQEGWTGVNCQVRSSPIQDVEDDTSIPGTKSASSGTTSSIIPTIETTSDITEATTSATTPAPTTIPPQSVPSYAIASFNYTKVNNGEPTTLVCVVTGSPLPTSENISVTYAAGGDEGIVLLGTTVNESTRTSRYQVIVSLGEVPLNFTCLLRRPDGESVSKDVAVSVYEPPSFVEAHLLVQEMTSHSITLRWTPWNENNDRGNGPVIGYRVYYNTHGQDDIASASGDLIRDTNFTITNLTRDTVYDFRVTASREGPSGEGRYISVAGTRTKCTAPSQAPVLSVRNRGQTSITLDREVIPEGSWGCSALSGLEINISTNGQNGLPRTLSFDTTAGTANIDQLEDCTTYNINAAFRNKDELGISSEILSVSTSLIRPARVEALQMSSSTTQIGVSWALSSSLCSPDYYSIRYSLLRKFACQSPETTPSEFEVNTNVTQYNNLVGLEPYSRYKITVTAVNGAGQSEPTIGYSYTRPGPPSNITHARVNPERTSPSRIGFTWQPLNCRNVNGVFWYYYTRIYKDGDRDEKQHAGSKYLDYNISYSSVEFNDLDACTVYELNINAVNSRVTTLGNLSYAIGVTGVTFTNASASATGNQPGLTVQWSVPHQCNVNYYRLSYHLISRKACQDAPVIDAPVYESNVTSVSKYISNLEYYATYNISIIAVIMTAESLPININGDTGDGVPSVIKSVSYTSTAHSLDLVWEEPSCESLHGVLNRYEYDLYGGQRTARYALHTRRNDVQITGLDACTEYRFRIRVVTTQQRRSEWHMEMATTNISAPGMPLITELTAHREDSGTTGLTVTWQPPSSPPCQPTHYEIKYYVRQGDMCENIPSDPTMNLAGTVNGSTFTFSFLELRPNSEYMVFVRGGTSSGYGDSDSQSATTGYSYPTGPPTNIRSTSTKKRSIVFTWETPECGDRNGPISSYEVMLSNSTGDVVYHGNVSAGAASAGPKHEISDLIPYSNYSIRIRAWNYELAGEYGPAIRTQTAEAKPAPPIGVNLPSSDQESITVEWMSPNPPLGRIIGYYILYWETFGNSSTPSNVTIPCWDGLCSDINYRLSADIHDLRPDTNYSVQVRAETIRGVGNSSPDPPVVRITSEGIPSEPQALAVSSRSKSLLITWKEPRYPRGRIISYTLAYKVKGKPYDRSFQPEKSFTMKEIAGASLSFELDDLEPATLYEVYVVASTSKGEGESSQHVDEFTQPPAELPMPNPPVIVSSPDGSPTIQFSDVLESPYITHILVAVEERLPVARRRRQQAAYGSFAENPSSYITASISKDDLPIELTIGDNETYGIYHNAPLKDKAIYDVRTGVESNVGGMKSTLFGDSTEVKTGPTGGGNSVVPVVVGVIFALLLVAVVVVGVLYYRKRRGKFSRLPASILRPRRTPPVRTNNRNQFNDNVPMRQVHSLGRGGTLLNAPSVDGLSNAADNGEDGAIYANLQPEENAHQPIPLDQLITYVAQKKASTKNGFKQDYESIPGGQLHPLDVAKKIENKQKNRYINIIAYDHSRVQLPFLENDPHSDYVNANFIDGYNYPRRYIAAQGPNVASVKDFWRMVWEEDCGKIVMLTNTVEGEKRKCEKYWPDKKMIYGKITVTMKSEEVNTHYTVRTFNVVKFGENIREVVQFHYTSWPDMGVPKYTTPLMNFIRTVKQHHTDSQGAIVVHCSAGVGRTGTFITLDAMLDQAEAENTIDVYNFITGMRQNRIKMVQVAEQYQFIYDALLETFVCGDTSIAQDLYLQRYPSLLAPSPDTGSTLLQEQFERLDMFTIKPRDDELRTARNSMNVHKNRYHDKLPTDKSRPYLITEVENGTNYINASFLPGYTKKDMFLGTQTPLPNTVGDFWRLVFDYKISTIIMLNGLASEDQSMAEYWPDESESEVTFGPFTITLIDEEHYDEISCRTMELRSTTSKSRVQTVYQLQLTTWPITSEICASAISFMELHRRAMVWNEANAKDAPIMVHCKDGEGATGTFCSLSSVLERLNVEKLVDVFQACKKVRAIRRGAVASLAQYEFIHSVLRLYLDSYDIYENYRT</sequence>
<dbReference type="InterPro" id="IPR003961">
    <property type="entry name" value="FN3_dom"/>
</dbReference>
<evidence type="ECO:0000259" key="17">
    <source>
        <dbReference type="PROSITE" id="PS50835"/>
    </source>
</evidence>
<dbReference type="PROSITE" id="PS50853">
    <property type="entry name" value="FN3"/>
    <property type="match status" value="7"/>
</dbReference>
<feature type="domain" description="Fibronectin type-III" evidence="18">
    <location>
        <begin position="1025"/>
        <end position="1119"/>
    </location>
</feature>
<dbReference type="PROSITE" id="PS00022">
    <property type="entry name" value="EGF_1"/>
    <property type="match status" value="2"/>
</dbReference>
<dbReference type="InterPro" id="IPR000242">
    <property type="entry name" value="PTP_cat"/>
</dbReference>
<evidence type="ECO:0000256" key="2">
    <source>
        <dbReference type="ARBA" id="ARBA00013064"/>
    </source>
</evidence>
<dbReference type="GO" id="GO:0004725">
    <property type="term" value="F:protein tyrosine phosphatase activity"/>
    <property type="evidence" value="ECO:0000318"/>
    <property type="project" value="GO_Central"/>
</dbReference>
<comment type="subcellular location">
    <subcellularLocation>
        <location evidence="1">Membrane</location>
        <topology evidence="1">Single-pass membrane protein</topology>
    </subcellularLocation>
</comment>
<dbReference type="SMART" id="SM00181">
    <property type="entry name" value="EGF"/>
    <property type="match status" value="3"/>
</dbReference>
<feature type="domain" description="Fibronectin type-III" evidence="18">
    <location>
        <begin position="1233"/>
        <end position="1331"/>
    </location>
</feature>
<evidence type="ECO:0000259" key="16">
    <source>
        <dbReference type="PROSITE" id="PS50056"/>
    </source>
</evidence>
<dbReference type="PROSITE" id="PS50056">
    <property type="entry name" value="TYR_PHOSPHATASE_2"/>
    <property type="match status" value="2"/>
</dbReference>
<dbReference type="EnsemblMetazoa" id="XM_030996244">
    <property type="protein sequence ID" value="XP_030852104"/>
    <property type="gene ID" value="LOC100890753"/>
</dbReference>
<dbReference type="InterPro" id="IPR029021">
    <property type="entry name" value="Prot-tyrosine_phosphatase-like"/>
</dbReference>
<dbReference type="SUPFAM" id="SSF52799">
    <property type="entry name" value="(Phosphotyrosine protein) phosphatases II"/>
    <property type="match status" value="2"/>
</dbReference>
<proteinExistence type="predicted"/>
<dbReference type="SMART" id="SM00194">
    <property type="entry name" value="PTPc"/>
    <property type="match status" value="2"/>
</dbReference>
<dbReference type="Pfam" id="PF00102">
    <property type="entry name" value="Y_phosphatase"/>
    <property type="match status" value="2"/>
</dbReference>
<dbReference type="CDD" id="cd00054">
    <property type="entry name" value="EGF_CA"/>
    <property type="match status" value="1"/>
</dbReference>
<dbReference type="CDD" id="cd00047">
    <property type="entry name" value="PTPc"/>
    <property type="match status" value="1"/>
</dbReference>
<dbReference type="PROSITE" id="PS01186">
    <property type="entry name" value="EGF_2"/>
    <property type="match status" value="1"/>
</dbReference>
<evidence type="ECO:0000256" key="3">
    <source>
        <dbReference type="ARBA" id="ARBA00022692"/>
    </source>
</evidence>
<dbReference type="PANTHER" id="PTHR46957">
    <property type="entry name" value="CYTOKINE RECEPTOR"/>
    <property type="match status" value="1"/>
</dbReference>
<dbReference type="InterPro" id="IPR050713">
    <property type="entry name" value="RTP_Phos/Ushers"/>
</dbReference>
<keyword evidence="9" id="KW-0325">Glycoprotein</keyword>
<feature type="domain" description="Tyrosine specific protein phosphatases" evidence="16">
    <location>
        <begin position="2271"/>
        <end position="2347"/>
    </location>
</feature>
<evidence type="ECO:0000259" key="14">
    <source>
        <dbReference type="PROSITE" id="PS50026"/>
    </source>
</evidence>
<dbReference type="SUPFAM" id="SSF49265">
    <property type="entry name" value="Fibronectin type III"/>
    <property type="match status" value="6"/>
</dbReference>
<evidence type="ECO:0000256" key="11">
    <source>
        <dbReference type="PROSITE-ProRule" id="PRU00076"/>
    </source>
</evidence>